<protein>
    <submittedName>
        <fullName evidence="2">Uncharacterized protein</fullName>
    </submittedName>
</protein>
<proteinExistence type="predicted"/>
<reference evidence="2" key="1">
    <citation type="submission" date="2025-02" db="EMBL/GenBank/DDBJ databases">
        <authorList>
            <consortium name="NCBI Genome Project"/>
        </authorList>
    </citation>
    <scope>NUCLEOTIDE SEQUENCE</scope>
</reference>
<sequence length="245" mass="27236">MYGFFPFSPLMRGCREGCPLDPAGSDMIGPVLILPATCVQPKPRVPERKVLSKTCELLQWTSISNHYSRPEIPAMALAPKESPVCSGRPSCSGIRLVPFAPDFHTGLPFGVREGFGPMERPSDRRVIEAPPTFFPFMNEDEDKTGPSSGSRANTSNDLFWTGRGSDQEQEDVGQCRVYRMRARLSPRRFRPSKWPLRSSLSSFPLYLGSSSMVQCPHEEMWLWVGAAMAGCSPETMGSFSPVFHL</sequence>
<dbReference type="VEuPathDB" id="FungiDB:An07g07330"/>
<dbReference type="AlphaFoldDB" id="A0AAJ8E499"/>
<dbReference type="GeneID" id="84591463"/>
<evidence type="ECO:0000256" key="1">
    <source>
        <dbReference type="SAM" id="MobiDB-lite"/>
    </source>
</evidence>
<evidence type="ECO:0000313" key="2">
    <source>
        <dbReference type="RefSeq" id="XP_059606920.1"/>
    </source>
</evidence>
<feature type="region of interest" description="Disordered" evidence="1">
    <location>
        <begin position="135"/>
        <end position="165"/>
    </location>
</feature>
<name>A0AAJ8E499_ASPNG</name>
<accession>A0AAJ8E499</accession>
<gene>
    <name evidence="2" type="ORF">An07g07330</name>
</gene>
<reference evidence="2" key="2">
    <citation type="submission" date="2025-08" db="UniProtKB">
        <authorList>
            <consortium name="RefSeq"/>
        </authorList>
    </citation>
    <scope>IDENTIFICATION</scope>
</reference>
<organism evidence="2">
    <name type="scientific">Aspergillus niger</name>
    <dbReference type="NCBI Taxonomy" id="5061"/>
    <lineage>
        <taxon>Eukaryota</taxon>
        <taxon>Fungi</taxon>
        <taxon>Dikarya</taxon>
        <taxon>Ascomycota</taxon>
        <taxon>Pezizomycotina</taxon>
        <taxon>Eurotiomycetes</taxon>
        <taxon>Eurotiomycetidae</taxon>
        <taxon>Eurotiales</taxon>
        <taxon>Aspergillaceae</taxon>
        <taxon>Aspergillus</taxon>
        <taxon>Aspergillus subgen. Circumdati</taxon>
    </lineage>
</organism>
<dbReference type="KEGG" id="ang:An07g07330"/>
<dbReference type="RefSeq" id="XP_059606920.1">
    <property type="nucleotide sequence ID" value="XM_059748579.1"/>
</dbReference>
<feature type="compositionally biased region" description="Polar residues" evidence="1">
    <location>
        <begin position="145"/>
        <end position="158"/>
    </location>
</feature>